<feature type="domain" description="Retrotransposon gag" evidence="1">
    <location>
        <begin position="57"/>
        <end position="153"/>
    </location>
</feature>
<dbReference type="Pfam" id="PF03732">
    <property type="entry name" value="Retrotrans_gag"/>
    <property type="match status" value="1"/>
</dbReference>
<protein>
    <recommendedName>
        <fullName evidence="1">Retrotransposon gag domain-containing protein</fullName>
    </recommendedName>
</protein>
<organism evidence="2 3">
    <name type="scientific">Rehmannia glutinosa</name>
    <name type="common">Chinese foxglove</name>
    <dbReference type="NCBI Taxonomy" id="99300"/>
    <lineage>
        <taxon>Eukaryota</taxon>
        <taxon>Viridiplantae</taxon>
        <taxon>Streptophyta</taxon>
        <taxon>Embryophyta</taxon>
        <taxon>Tracheophyta</taxon>
        <taxon>Spermatophyta</taxon>
        <taxon>Magnoliopsida</taxon>
        <taxon>eudicotyledons</taxon>
        <taxon>Gunneridae</taxon>
        <taxon>Pentapetalae</taxon>
        <taxon>asterids</taxon>
        <taxon>lamiids</taxon>
        <taxon>Lamiales</taxon>
        <taxon>Orobanchaceae</taxon>
        <taxon>Rehmannieae</taxon>
        <taxon>Rehmannia</taxon>
    </lineage>
</organism>
<reference evidence="2 3" key="1">
    <citation type="journal article" date="2021" name="Comput. Struct. Biotechnol. J.">
        <title>De novo genome assembly of the potent medicinal plant Rehmannia glutinosa using nanopore technology.</title>
        <authorList>
            <person name="Ma L."/>
            <person name="Dong C."/>
            <person name="Song C."/>
            <person name="Wang X."/>
            <person name="Zheng X."/>
            <person name="Niu Y."/>
            <person name="Chen S."/>
            <person name="Feng W."/>
        </authorList>
    </citation>
    <scope>NUCLEOTIDE SEQUENCE [LARGE SCALE GENOMIC DNA]</scope>
    <source>
        <strain evidence="2">DH-2019</strain>
    </source>
</reference>
<dbReference type="InterPro" id="IPR005162">
    <property type="entry name" value="Retrotrans_gag_dom"/>
</dbReference>
<accession>A0ABR0VT94</accession>
<name>A0ABR0VT94_REHGL</name>
<dbReference type="PANTHER" id="PTHR34482">
    <property type="entry name" value="DNA DAMAGE-INDUCIBLE PROTEIN 1-LIKE"/>
    <property type="match status" value="1"/>
</dbReference>
<evidence type="ECO:0000313" key="2">
    <source>
        <dbReference type="EMBL" id="KAK6138488.1"/>
    </source>
</evidence>
<dbReference type="EMBL" id="JABTTQ020000729">
    <property type="protein sequence ID" value="KAK6138488.1"/>
    <property type="molecule type" value="Genomic_DNA"/>
</dbReference>
<evidence type="ECO:0000313" key="3">
    <source>
        <dbReference type="Proteomes" id="UP001318860"/>
    </source>
</evidence>
<gene>
    <name evidence="2" type="ORF">DH2020_027764</name>
</gene>
<evidence type="ECO:0000259" key="1">
    <source>
        <dbReference type="Pfam" id="PF03732"/>
    </source>
</evidence>
<keyword evidence="3" id="KW-1185">Reference proteome</keyword>
<proteinExistence type="predicted"/>
<dbReference type="Proteomes" id="UP001318860">
    <property type="component" value="Unassembled WGS sequence"/>
</dbReference>
<dbReference type="PANTHER" id="PTHR34482:SF36">
    <property type="entry name" value="RETROTRANSPOSON GAG DOMAIN-CONTAINING PROTEIN"/>
    <property type="match status" value="1"/>
</dbReference>
<sequence>MQELVRESHDRVLERFLHFDPPIFRGEPDDAKAEDWLEQMENIFTALRYTREQQVTLAVFRLESTARDWWKSVERRWEQDRTRRTWDNFLLEFRDQYILQVVREARHDKFHRLRQGSMAVAQYESEFHQLSKHALGFISTGADKLYKFTRGLRLELQRQLLIVEMDTYSTAVRAVSRVEMG</sequence>
<comment type="caution">
    <text evidence="2">The sequence shown here is derived from an EMBL/GenBank/DDBJ whole genome shotgun (WGS) entry which is preliminary data.</text>
</comment>